<keyword evidence="2" id="KW-1185">Reference proteome</keyword>
<dbReference type="EMBL" id="JASZZX010000028">
    <property type="protein sequence ID" value="MDM3928998.1"/>
    <property type="molecule type" value="Genomic_DNA"/>
</dbReference>
<sequence length="105" mass="10843">MMVNDQGHGGGPAVACEHGPGFPQAPVGQYGSHFDLAVIHASGAFSWDDGNIGGGGAPQNDLVLTYGQTYDVQGWTILPSSDGTRFTNDATGHGMFVSVENVSSF</sequence>
<reference evidence="1 2" key="2">
    <citation type="submission" date="2023-06" db="EMBL/GenBank/DDBJ databases">
        <title>Itaconate inhibition of nontuberculous mycobacteria.</title>
        <authorList>
            <person name="Breen P."/>
            <person name="Zimbric M."/>
            <person name="Caverly L."/>
        </authorList>
    </citation>
    <scope>NUCLEOTIDE SEQUENCE [LARGE SCALE GENOMIC DNA]</scope>
    <source>
        <strain evidence="1 2">FLAC1071</strain>
    </source>
</reference>
<dbReference type="RefSeq" id="WP_145958876.1">
    <property type="nucleotide sequence ID" value="NZ_CP015267.1"/>
</dbReference>
<evidence type="ECO:0000313" key="2">
    <source>
        <dbReference type="Proteomes" id="UP001529272"/>
    </source>
</evidence>
<organism evidence="1 2">
    <name type="scientific">Mycobacterium intracellulare subsp. chimaera</name>
    <dbReference type="NCBI Taxonomy" id="222805"/>
    <lineage>
        <taxon>Bacteria</taxon>
        <taxon>Bacillati</taxon>
        <taxon>Actinomycetota</taxon>
        <taxon>Actinomycetes</taxon>
        <taxon>Mycobacteriales</taxon>
        <taxon>Mycobacteriaceae</taxon>
        <taxon>Mycobacterium</taxon>
        <taxon>Mycobacterium avium complex (MAC)</taxon>
    </lineage>
</organism>
<evidence type="ECO:0000313" key="1">
    <source>
        <dbReference type="EMBL" id="MDM3928998.1"/>
    </source>
</evidence>
<reference evidence="2" key="1">
    <citation type="submission" date="2023-06" db="EMBL/GenBank/DDBJ databases">
        <title>Itaconate inhibition of nontuberculous mycobacteria.</title>
        <authorList>
            <person name="Spilker T."/>
        </authorList>
    </citation>
    <scope>NUCLEOTIDE SEQUENCE [LARGE SCALE GENOMIC DNA]</scope>
    <source>
        <strain evidence="2">FLAC1071</strain>
    </source>
</reference>
<accession>A0ABT7P7L5</accession>
<comment type="caution">
    <text evidence="1">The sequence shown here is derived from an EMBL/GenBank/DDBJ whole genome shotgun (WGS) entry which is preliminary data.</text>
</comment>
<dbReference type="Proteomes" id="UP001529272">
    <property type="component" value="Unassembled WGS sequence"/>
</dbReference>
<protein>
    <submittedName>
        <fullName evidence="1">Uncharacterized protein</fullName>
    </submittedName>
</protein>
<name>A0ABT7P7L5_MYCIT</name>
<proteinExistence type="predicted"/>
<gene>
    <name evidence="1" type="ORF">QRB35_23730</name>
</gene>